<dbReference type="PANTHER" id="PTHR47151">
    <property type="entry name" value="LEU/ILE/VAL-BINDING ABC TRANSPORTER SUBUNIT"/>
    <property type="match status" value="1"/>
</dbReference>
<evidence type="ECO:0000256" key="1">
    <source>
        <dbReference type="ARBA" id="ARBA00010062"/>
    </source>
</evidence>
<name>A0A1H1JD10_9BURK</name>
<gene>
    <name evidence="7" type="ORF">SAMN05443245_6100</name>
</gene>
<evidence type="ECO:0000256" key="3">
    <source>
        <dbReference type="ARBA" id="ARBA00022729"/>
    </source>
</evidence>
<feature type="domain" description="Leucine-binding protein" evidence="6">
    <location>
        <begin position="46"/>
        <end position="386"/>
    </location>
</feature>
<dbReference type="CDD" id="cd06342">
    <property type="entry name" value="PBP1_ABC_LIVBP-like"/>
    <property type="match status" value="1"/>
</dbReference>
<dbReference type="PANTHER" id="PTHR47151:SF2">
    <property type="entry name" value="AMINO ACID BINDING PROTEIN"/>
    <property type="match status" value="1"/>
</dbReference>
<feature type="chain" id="PRO_5010187005" evidence="5">
    <location>
        <begin position="35"/>
        <end position="403"/>
    </location>
</feature>
<dbReference type="Proteomes" id="UP000183487">
    <property type="component" value="Unassembled WGS sequence"/>
</dbReference>
<evidence type="ECO:0000259" key="6">
    <source>
        <dbReference type="Pfam" id="PF13458"/>
    </source>
</evidence>
<protein>
    <submittedName>
        <fullName evidence="7">Amino acid/amide ABC transporter substrate-binding protein, HAAT family</fullName>
    </submittedName>
</protein>
<dbReference type="InterPro" id="IPR000709">
    <property type="entry name" value="Leu_Ile_Val-bd"/>
</dbReference>
<dbReference type="Pfam" id="PF13458">
    <property type="entry name" value="Peripla_BP_6"/>
    <property type="match status" value="1"/>
</dbReference>
<dbReference type="RefSeq" id="WP_074771356.1">
    <property type="nucleotide sequence ID" value="NZ_FNKP01000003.1"/>
</dbReference>
<evidence type="ECO:0000313" key="7">
    <source>
        <dbReference type="EMBL" id="SDR47869.1"/>
    </source>
</evidence>
<dbReference type="EMBL" id="FNKP01000003">
    <property type="protein sequence ID" value="SDR47869.1"/>
    <property type="molecule type" value="Genomic_DNA"/>
</dbReference>
<dbReference type="InterPro" id="IPR028082">
    <property type="entry name" value="Peripla_BP_I"/>
</dbReference>
<dbReference type="PRINTS" id="PR00337">
    <property type="entry name" value="LEUILEVALBP"/>
</dbReference>
<dbReference type="SUPFAM" id="SSF53822">
    <property type="entry name" value="Periplasmic binding protein-like I"/>
    <property type="match status" value="1"/>
</dbReference>
<evidence type="ECO:0000256" key="2">
    <source>
        <dbReference type="ARBA" id="ARBA00022448"/>
    </source>
</evidence>
<organism evidence="7 8">
    <name type="scientific">Paraburkholderia fungorum</name>
    <dbReference type="NCBI Taxonomy" id="134537"/>
    <lineage>
        <taxon>Bacteria</taxon>
        <taxon>Pseudomonadati</taxon>
        <taxon>Pseudomonadota</taxon>
        <taxon>Betaproteobacteria</taxon>
        <taxon>Burkholderiales</taxon>
        <taxon>Burkholderiaceae</taxon>
        <taxon>Paraburkholderia</taxon>
    </lineage>
</organism>
<evidence type="ECO:0000256" key="5">
    <source>
        <dbReference type="SAM" id="SignalP"/>
    </source>
</evidence>
<dbReference type="Gene3D" id="3.40.50.2300">
    <property type="match status" value="2"/>
</dbReference>
<comment type="similarity">
    <text evidence="1">Belongs to the leucine-binding protein family.</text>
</comment>
<sequence>MSNHTSKPATPFYKLLTLALSAAVPLLAANPVQAQGTSPDANDTRTILIGIAGPLTGPSARIGKDLENGAQLAIDDANAKHPTLNGKPVKFALTSVDDASDPRTAVTVAQQLVDQHVVGVVGHWNTGCSIPASRVYNAAHIPEIAPASTGHQYTLQGYDTSFRIMGHDDLSGAITGAYAVKTLKGKSIGVIDDRTAFGSGLATQFVKGVEVNGGTIAAHEYVDDKTIDFSGVLTALKAKHVDVLFFGGLDTEEAQVVRRMKQLNIKATLLGAGGTSHTFVQLAGAGANGVIALEPGRPLEEMPGGKQFDAAYRARYHHPVELHAPFAYDAAATLVEAVEKTQSTDPAKLTAAVHAISRQGVTGTIAFDEQGNLRNPAFTIFKVVDGEWKIEKLLGGETALASK</sequence>
<reference evidence="8" key="1">
    <citation type="submission" date="2016-10" db="EMBL/GenBank/DDBJ databases">
        <authorList>
            <person name="Varghese N."/>
        </authorList>
    </citation>
    <scope>NUCLEOTIDE SEQUENCE [LARGE SCALE GENOMIC DNA]</scope>
    <source>
        <strain evidence="8">GAS106B</strain>
    </source>
</reference>
<dbReference type="InterPro" id="IPR028081">
    <property type="entry name" value="Leu-bd"/>
</dbReference>
<keyword evidence="2" id="KW-0813">Transport</keyword>
<accession>A0A1H1JD10</accession>
<evidence type="ECO:0000256" key="4">
    <source>
        <dbReference type="ARBA" id="ARBA00022970"/>
    </source>
</evidence>
<feature type="signal peptide" evidence="5">
    <location>
        <begin position="1"/>
        <end position="34"/>
    </location>
</feature>
<keyword evidence="4" id="KW-0029">Amino-acid transport</keyword>
<dbReference type="GO" id="GO:0006865">
    <property type="term" value="P:amino acid transport"/>
    <property type="evidence" value="ECO:0007669"/>
    <property type="project" value="UniProtKB-KW"/>
</dbReference>
<keyword evidence="8" id="KW-1185">Reference proteome</keyword>
<evidence type="ECO:0000313" key="8">
    <source>
        <dbReference type="Proteomes" id="UP000183487"/>
    </source>
</evidence>
<dbReference type="AlphaFoldDB" id="A0A1H1JD10"/>
<proteinExistence type="inferred from homology"/>
<keyword evidence="3 5" id="KW-0732">Signal</keyword>
<dbReference type="OrthoDB" id="5469508at2"/>